<dbReference type="FlyBase" id="FBgn0016977">
    <property type="gene designation" value="spen"/>
</dbReference>
<dbReference type="OrthoDB" id="6407164at2759"/>
<accession>Q95SE2</accession>
<sequence>MALDVNSENRHNFYMVTLRGTLRQRVVYVTVVPDSLAALHANIGTK</sequence>
<name>Q95SE2_DROME</name>
<organism evidence="1">
    <name type="scientific">Drosophila melanogaster</name>
    <name type="common">Fruit fly</name>
    <dbReference type="NCBI Taxonomy" id="7227"/>
    <lineage>
        <taxon>Eukaryota</taxon>
        <taxon>Metazoa</taxon>
        <taxon>Ecdysozoa</taxon>
        <taxon>Arthropoda</taxon>
        <taxon>Hexapoda</taxon>
        <taxon>Insecta</taxon>
        <taxon>Pterygota</taxon>
        <taxon>Neoptera</taxon>
        <taxon>Endopterygota</taxon>
        <taxon>Diptera</taxon>
        <taxon>Brachycera</taxon>
        <taxon>Muscomorpha</taxon>
        <taxon>Ephydroidea</taxon>
        <taxon>Drosophilidae</taxon>
        <taxon>Drosophila</taxon>
        <taxon>Sophophora</taxon>
    </lineage>
</organism>
<dbReference type="AGR" id="FB:FBgn0016977"/>
<reference evidence="1" key="1">
    <citation type="submission" date="2001-10" db="EMBL/GenBank/DDBJ databases">
        <authorList>
            <person name="Stapleton M."/>
            <person name="Brokstein P."/>
            <person name="Hong L."/>
            <person name="Agbayani A."/>
            <person name="Carlson J."/>
            <person name="Champe M."/>
            <person name="Chavez C."/>
            <person name="Dorsett V."/>
            <person name="Farfan D."/>
            <person name="Frise E."/>
            <person name="George R."/>
            <person name="Gonzalez M."/>
            <person name="Guarin H."/>
            <person name="Li P."/>
            <person name="Liao G."/>
            <person name="Miranda A."/>
            <person name="Mungall C.J."/>
            <person name="Nunoo J."/>
            <person name="Pacleb J."/>
            <person name="Paragas V."/>
            <person name="Park S."/>
            <person name="Phouanenavong S."/>
            <person name="Wan K."/>
            <person name="Yu C."/>
            <person name="Lewis S.E."/>
            <person name="Rubin G.M."/>
            <person name="Celniker S."/>
        </authorList>
    </citation>
    <scope>NUCLEOTIDE SEQUENCE</scope>
</reference>
<evidence type="ECO:0000313" key="1">
    <source>
        <dbReference type="EMBL" id="AAL28382.1"/>
    </source>
</evidence>
<dbReference type="EMBL" id="AY060834">
    <property type="protein sequence ID" value="AAL28382.1"/>
    <property type="molecule type" value="mRNA"/>
</dbReference>
<protein>
    <submittedName>
        <fullName evidence="1">GM01870p</fullName>
    </submittedName>
</protein>
<proteinExistence type="evidence at transcript level"/>
<dbReference type="AlphaFoldDB" id="Q95SE2"/>
<gene>
    <name evidence="2" type="primary">spen</name>
    <name evidence="2" type="ORF">CG18497</name>
</gene>
<evidence type="ECO:0000313" key="2">
    <source>
        <dbReference type="FlyBase" id="FBgn0016977"/>
    </source>
</evidence>